<keyword evidence="1" id="KW-0812">Transmembrane</keyword>
<keyword evidence="3" id="KW-1185">Reference proteome</keyword>
<feature type="transmembrane region" description="Helical" evidence="1">
    <location>
        <begin position="203"/>
        <end position="227"/>
    </location>
</feature>
<name>A0A2N5J7X7_9BIFI</name>
<accession>A0A2N5J7X7</accession>
<evidence type="ECO:0000313" key="3">
    <source>
        <dbReference type="Proteomes" id="UP000235050"/>
    </source>
</evidence>
<feature type="transmembrane region" description="Helical" evidence="1">
    <location>
        <begin position="12"/>
        <end position="35"/>
    </location>
</feature>
<dbReference type="EMBL" id="NMWU01000035">
    <property type="protein sequence ID" value="PLS30319.1"/>
    <property type="molecule type" value="Genomic_DNA"/>
</dbReference>
<gene>
    <name evidence="2" type="ORF">Uis1B_1806</name>
</gene>
<comment type="caution">
    <text evidence="2">The sequence shown here is derived from an EMBL/GenBank/DDBJ whole genome shotgun (WGS) entry which is preliminary data.</text>
</comment>
<evidence type="ECO:0000256" key="1">
    <source>
        <dbReference type="SAM" id="Phobius"/>
    </source>
</evidence>
<keyword evidence="1" id="KW-1133">Transmembrane helix</keyword>
<keyword evidence="1" id="KW-0472">Membrane</keyword>
<proteinExistence type="predicted"/>
<feature type="transmembrane region" description="Helical" evidence="1">
    <location>
        <begin position="152"/>
        <end position="177"/>
    </location>
</feature>
<evidence type="ECO:0008006" key="4">
    <source>
        <dbReference type="Google" id="ProtNLM"/>
    </source>
</evidence>
<dbReference type="RefSeq" id="WP_101617684.1">
    <property type="nucleotide sequence ID" value="NZ_NMWU01000035.1"/>
</dbReference>
<evidence type="ECO:0000313" key="2">
    <source>
        <dbReference type="EMBL" id="PLS30319.1"/>
    </source>
</evidence>
<sequence>MWPVIRDELHKITMLPMIWGFLVICAVMNIALASLHAASIRGDVDFVGRVVSTAGRRIDGGFDQRLRRLPESPRRKSLLQALQGNVDVPTGREVIGIGTRYADLLHDEGYATLSHIMLGKYRTLADRAGGARLPAGSADLYLGVGSERIHNALFGVILGGVTWEAISFAVLAMLYALGYERLMRTEATVMTARFGRRIVPAKTLAAAMIGVCGFLLFVLSAIAPYAVMFAGSPIWGMDVSGPFNRMTTELGEQPFLTWTRFTLAGYLAASTALSFMLTLVSMLAAALAGTLCRSMASAFSVTGLAMFATGALPAICSQNGWWGVYHLISAGPMHALLNRSMWFTDMGLKAVIPYQECIETLVSAVVLTIAVKAAWRGFRRRDL</sequence>
<dbReference type="AlphaFoldDB" id="A0A2N5J7X7"/>
<reference evidence="2 3" key="1">
    <citation type="submission" date="2017-07" db="EMBL/GenBank/DDBJ databases">
        <title>Bifidobacterium novel species.</title>
        <authorList>
            <person name="Lugli G.A."/>
            <person name="Milani C."/>
            <person name="Duranti S."/>
            <person name="Mangifesta M."/>
        </authorList>
    </citation>
    <scope>NUCLEOTIDE SEQUENCE [LARGE SCALE GENOMIC DNA]</scope>
    <source>
        <strain evidence="3">Uis1B</strain>
    </source>
</reference>
<dbReference type="Proteomes" id="UP000235050">
    <property type="component" value="Unassembled WGS sequence"/>
</dbReference>
<feature type="transmembrane region" description="Helical" evidence="1">
    <location>
        <begin position="263"/>
        <end position="288"/>
    </location>
</feature>
<protein>
    <recommendedName>
        <fullName evidence="4">ABC transporter permease</fullName>
    </recommendedName>
</protein>
<organism evidence="2 3">
    <name type="scientific">Bifidobacterium margollesii</name>
    <dbReference type="NCBI Taxonomy" id="2020964"/>
    <lineage>
        <taxon>Bacteria</taxon>
        <taxon>Bacillati</taxon>
        <taxon>Actinomycetota</taxon>
        <taxon>Actinomycetes</taxon>
        <taxon>Bifidobacteriales</taxon>
        <taxon>Bifidobacteriaceae</taxon>
        <taxon>Bifidobacterium</taxon>
    </lineage>
</organism>
<feature type="transmembrane region" description="Helical" evidence="1">
    <location>
        <begin position="295"/>
        <end position="315"/>
    </location>
</feature>